<protein>
    <recommendedName>
        <fullName evidence="4">Integral membrane protein</fullName>
    </recommendedName>
</protein>
<feature type="transmembrane region" description="Helical" evidence="1">
    <location>
        <begin position="7"/>
        <end position="26"/>
    </location>
</feature>
<evidence type="ECO:0008006" key="4">
    <source>
        <dbReference type="Google" id="ProtNLM"/>
    </source>
</evidence>
<keyword evidence="1" id="KW-0812">Transmembrane</keyword>
<dbReference type="Proteomes" id="UP000664832">
    <property type="component" value="Unassembled WGS sequence"/>
</dbReference>
<evidence type="ECO:0000313" key="3">
    <source>
        <dbReference type="Proteomes" id="UP000664832"/>
    </source>
</evidence>
<gene>
    <name evidence="2" type="ORF">JZO71_06995</name>
</gene>
<feature type="transmembrane region" description="Helical" evidence="1">
    <location>
        <begin position="76"/>
        <end position="95"/>
    </location>
</feature>
<comment type="caution">
    <text evidence="2">The sequence shown here is derived from an EMBL/GenBank/DDBJ whole genome shotgun (WGS) entry which is preliminary data.</text>
</comment>
<feature type="transmembrane region" description="Helical" evidence="1">
    <location>
        <begin position="46"/>
        <end position="69"/>
    </location>
</feature>
<name>A0ABS3I021_9ENTE</name>
<organism evidence="2 3">
    <name type="scientific">Candidatus Enterococcus courvalinii</name>
    <dbReference type="NCBI Taxonomy" id="2815329"/>
    <lineage>
        <taxon>Bacteria</taxon>
        <taxon>Bacillati</taxon>
        <taxon>Bacillota</taxon>
        <taxon>Bacilli</taxon>
        <taxon>Lactobacillales</taxon>
        <taxon>Enterococcaceae</taxon>
        <taxon>Enterococcus</taxon>
    </lineage>
</organism>
<keyword evidence="1" id="KW-0472">Membrane</keyword>
<keyword evidence="3" id="KW-1185">Reference proteome</keyword>
<feature type="transmembrane region" description="Helical" evidence="1">
    <location>
        <begin position="101"/>
        <end position="120"/>
    </location>
</feature>
<dbReference type="RefSeq" id="WP_206898814.1">
    <property type="nucleotide sequence ID" value="NZ_JAFLWI010000008.1"/>
</dbReference>
<proteinExistence type="predicted"/>
<reference evidence="2 3" key="1">
    <citation type="submission" date="2021-03" db="EMBL/GenBank/DDBJ databases">
        <title>Enterococcal diversity collection.</title>
        <authorList>
            <person name="Gilmore M.S."/>
            <person name="Schwartzman J."/>
            <person name="Van Tyne D."/>
            <person name="Martin M."/>
            <person name="Earl A.M."/>
            <person name="Manson A.L."/>
            <person name="Straub T."/>
            <person name="Salamzade R."/>
            <person name="Saavedra J."/>
            <person name="Lebreton F."/>
            <person name="Prichula J."/>
            <person name="Schaufler K."/>
            <person name="Gaca A."/>
            <person name="Sgardioli B."/>
            <person name="Wagenaar J."/>
            <person name="Strong T."/>
        </authorList>
    </citation>
    <scope>NUCLEOTIDE SEQUENCE [LARGE SCALE GENOMIC DNA]</scope>
    <source>
        <strain evidence="2 3">MSG2901</strain>
    </source>
</reference>
<evidence type="ECO:0000313" key="2">
    <source>
        <dbReference type="EMBL" id="MBO0482059.1"/>
    </source>
</evidence>
<sequence>MKKINQIICVSHLLSMVFSVYLAVYAVQETFEVEDLFFSLSIIDYFLLSVIFFLVLFIGSMFGGVASFLRFSIYPVFTLLLGIIGLSSLFLFPQWYLQSTLLFFSSISIFQILSSSWLFFQNINLIKLGDSK</sequence>
<accession>A0ABS3I021</accession>
<dbReference type="EMBL" id="JAFLWI010000008">
    <property type="protein sequence ID" value="MBO0482059.1"/>
    <property type="molecule type" value="Genomic_DNA"/>
</dbReference>
<evidence type="ECO:0000256" key="1">
    <source>
        <dbReference type="SAM" id="Phobius"/>
    </source>
</evidence>
<keyword evidence="1" id="KW-1133">Transmembrane helix</keyword>